<proteinExistence type="predicted"/>
<reference evidence="2" key="1">
    <citation type="submission" date="2022-07" db="EMBL/GenBank/DDBJ databases">
        <title>Phylogenomic reconstructions and comparative analyses of Kickxellomycotina fungi.</title>
        <authorList>
            <person name="Reynolds N.K."/>
            <person name="Stajich J.E."/>
            <person name="Barry K."/>
            <person name="Grigoriev I.V."/>
            <person name="Crous P."/>
            <person name="Smith M.E."/>
        </authorList>
    </citation>
    <scope>NUCLEOTIDE SEQUENCE</scope>
    <source>
        <strain evidence="2">NBRC 100468</strain>
    </source>
</reference>
<keyword evidence="3" id="KW-1185">Reference proteome</keyword>
<evidence type="ECO:0000256" key="1">
    <source>
        <dbReference type="SAM" id="MobiDB-lite"/>
    </source>
</evidence>
<dbReference type="AlphaFoldDB" id="A0A9W8DM59"/>
<dbReference type="EMBL" id="JANBPU010000207">
    <property type="protein sequence ID" value="KAJ1914278.1"/>
    <property type="molecule type" value="Genomic_DNA"/>
</dbReference>
<name>A0A9W8DM59_9FUNG</name>
<gene>
    <name evidence="2" type="ORF">H4219_004862</name>
</gene>
<sequence>MPSMVQENPVHPMETSPTPSPPLSIDDCINLFGMYLWESLDLVNRISIPHPEFTVYEDYASTSYQLLHIDLVNQMLVARHNWIVANYSKDEVQYFIFGLLDKLLRYMLSCKDSIRKGLCDYNIEYSIYTDSNRSQFDDILRITPAIVHQGLVLFYEDAITKIKNYKASQQEGGDALDFRIFETGQDLAIFYCTIMRTTVVAASFVRVCRFALARFISGDVRGCQLLLGRFLNDADILGLERLKNLESESTSDDE</sequence>
<protein>
    <submittedName>
        <fullName evidence="2">Uncharacterized protein</fullName>
    </submittedName>
</protein>
<comment type="caution">
    <text evidence="2">The sequence shown here is derived from an EMBL/GenBank/DDBJ whole genome shotgun (WGS) entry which is preliminary data.</text>
</comment>
<dbReference type="Proteomes" id="UP001150538">
    <property type="component" value="Unassembled WGS sequence"/>
</dbReference>
<evidence type="ECO:0000313" key="3">
    <source>
        <dbReference type="Proteomes" id="UP001150538"/>
    </source>
</evidence>
<organism evidence="2 3">
    <name type="scientific">Mycoemilia scoparia</name>
    <dbReference type="NCBI Taxonomy" id="417184"/>
    <lineage>
        <taxon>Eukaryota</taxon>
        <taxon>Fungi</taxon>
        <taxon>Fungi incertae sedis</taxon>
        <taxon>Zoopagomycota</taxon>
        <taxon>Kickxellomycotina</taxon>
        <taxon>Kickxellomycetes</taxon>
        <taxon>Kickxellales</taxon>
        <taxon>Kickxellaceae</taxon>
        <taxon>Mycoemilia</taxon>
    </lineage>
</organism>
<feature type="region of interest" description="Disordered" evidence="1">
    <location>
        <begin position="1"/>
        <end position="21"/>
    </location>
</feature>
<evidence type="ECO:0000313" key="2">
    <source>
        <dbReference type="EMBL" id="KAJ1914278.1"/>
    </source>
</evidence>
<accession>A0A9W8DM59</accession>